<evidence type="ECO:0000313" key="2">
    <source>
        <dbReference type="EMBL" id="AVK75085.1"/>
    </source>
</evidence>
<feature type="region of interest" description="Disordered" evidence="1">
    <location>
        <begin position="1"/>
        <end position="40"/>
    </location>
</feature>
<dbReference type="GeneID" id="36844226"/>
<gene>
    <name evidence="2" type="ORF">pqer_cds_663</name>
</gene>
<dbReference type="EMBL" id="MG011689">
    <property type="protein sequence ID" value="AVK75085.1"/>
    <property type="molecule type" value="Genomic_DNA"/>
</dbReference>
<reference evidence="2" key="1">
    <citation type="journal article" date="2018" name="Nat. Commun.">
        <title>Diversity and evolution of the emerging Pandoraviridae family.</title>
        <authorList>
            <person name="Legendre M."/>
            <person name="Fabre E."/>
            <person name="Poirot O."/>
            <person name="Jeudy S."/>
            <person name="Lartigue A."/>
            <person name="Alempic J.M."/>
            <person name="Beucher L."/>
            <person name="Philippe N."/>
            <person name="Bertaux L."/>
            <person name="Christo-Foroux E."/>
            <person name="Labadie K."/>
            <person name="Coute Y."/>
            <person name="Abergel C."/>
            <person name="Claverie J.M."/>
        </authorList>
    </citation>
    <scope>NUCLEOTIDE SEQUENCE [LARGE SCALE GENOMIC DNA]</scope>
    <source>
        <strain evidence="2">Quercus</strain>
    </source>
</reference>
<name>A0A2U7U9M2_9VIRU</name>
<feature type="compositionally biased region" description="Basic residues" evidence="1">
    <location>
        <begin position="27"/>
        <end position="37"/>
    </location>
</feature>
<sequence>MTAEKAADAAGIDNDNNNTTTASWIQPRHRMWPRSNRKPTPIAPVPATLAESQHPGYRLVDGTLRLDLWKAQSAGDRDQRIDDMKEWEVCEVNRSLASTRHGIASTVLLKRCPDYWAREPILLASVCLPTDAQYPSHQRQRTECIQKVEHVQAQITANPDPPTHEWKLPVDERTIDDAFAHCGVPVQPREDLDKASKAMRLQVEADLLCQRAPTADMADGMRVMIGRFCAGRESDIKGRLQWLTQEAGAGEFTLSCVEKHLGVHA</sequence>
<evidence type="ECO:0000256" key="1">
    <source>
        <dbReference type="SAM" id="MobiDB-lite"/>
    </source>
</evidence>
<dbReference type="Proteomes" id="UP000248852">
    <property type="component" value="Segment"/>
</dbReference>
<feature type="compositionally biased region" description="Low complexity" evidence="1">
    <location>
        <begin position="8"/>
        <end position="22"/>
    </location>
</feature>
<dbReference type="KEGG" id="vg:36844226"/>
<organism evidence="2">
    <name type="scientific">Pandoravirus quercus</name>
    <dbReference type="NCBI Taxonomy" id="2107709"/>
    <lineage>
        <taxon>Viruses</taxon>
        <taxon>Pandoravirus</taxon>
    </lineage>
</organism>
<accession>A0A2U7U9M2</accession>
<dbReference type="RefSeq" id="YP_009483354.1">
    <property type="nucleotide sequence ID" value="NC_037667.1"/>
</dbReference>
<proteinExistence type="predicted"/>
<protein>
    <submittedName>
        <fullName evidence="2">Uncharacterized protein</fullName>
    </submittedName>
</protein>